<dbReference type="InterPro" id="IPR000064">
    <property type="entry name" value="NLP_P60_dom"/>
</dbReference>
<sequence>MRLRGIQFIYDNQGKKTSAVVDLRRYGKEFAVFLEELSKKRSSGNRTTTNPVVGDTTAVVGGSGNNSGSAVNARRLKIDALLKTARSYYGVPYRTGGVSHSGMDCSGFTQTSFRAIGLQLPRVSRDQAMIGQAVDKSNLQPGDLVFFATGTPGRINHVGIVTDVSNPAAIRFIHASSSRGIVETSMGINYWVRAYIKGKRIV</sequence>
<evidence type="ECO:0000256" key="3">
    <source>
        <dbReference type="ARBA" id="ARBA00022729"/>
    </source>
</evidence>
<evidence type="ECO:0000256" key="2">
    <source>
        <dbReference type="ARBA" id="ARBA00022670"/>
    </source>
</evidence>
<reference evidence="8" key="1">
    <citation type="submission" date="2022-09" db="EMBL/GenBank/DDBJ databases">
        <title>Aureispira anguillicida sp. nov., isolated from Leptocephalus of Japanese eel Anguilla japonica.</title>
        <authorList>
            <person name="Yuasa K."/>
            <person name="Mekata T."/>
            <person name="Ikunari K."/>
        </authorList>
    </citation>
    <scope>NUCLEOTIDE SEQUENCE</scope>
    <source>
        <strain evidence="8">EL160426</strain>
    </source>
</reference>
<evidence type="ECO:0000256" key="4">
    <source>
        <dbReference type="ARBA" id="ARBA00022801"/>
    </source>
</evidence>
<evidence type="ECO:0000259" key="7">
    <source>
        <dbReference type="Pfam" id="PF00877"/>
    </source>
</evidence>
<keyword evidence="2" id="KW-0645">Protease</keyword>
<organism evidence="8 9">
    <name type="scientific">Aureispira anguillae</name>
    <dbReference type="NCBI Taxonomy" id="2864201"/>
    <lineage>
        <taxon>Bacteria</taxon>
        <taxon>Pseudomonadati</taxon>
        <taxon>Bacteroidota</taxon>
        <taxon>Saprospiria</taxon>
        <taxon>Saprospirales</taxon>
        <taxon>Saprospiraceae</taxon>
        <taxon>Aureispira</taxon>
    </lineage>
</organism>
<dbReference type="SUPFAM" id="SSF54001">
    <property type="entry name" value="Cysteine proteinases"/>
    <property type="match status" value="1"/>
</dbReference>
<comment type="similarity">
    <text evidence="1">Belongs to the peptidase C40 family.</text>
</comment>
<dbReference type="PANTHER" id="PTHR47360:SF1">
    <property type="entry name" value="ENDOPEPTIDASE NLPC-RELATED"/>
    <property type="match status" value="1"/>
</dbReference>
<protein>
    <submittedName>
        <fullName evidence="8">NlpC/P60 family protein</fullName>
    </submittedName>
</protein>
<name>A0A915YIA4_9BACT</name>
<keyword evidence="3" id="KW-0732">Signal</keyword>
<feature type="region of interest" description="Disordered" evidence="6">
    <location>
        <begin position="41"/>
        <end position="60"/>
    </location>
</feature>
<accession>A0A915YIA4</accession>
<evidence type="ECO:0000256" key="6">
    <source>
        <dbReference type="SAM" id="MobiDB-lite"/>
    </source>
</evidence>
<dbReference type="RefSeq" id="WP_264788790.1">
    <property type="nucleotide sequence ID" value="NZ_AP026867.1"/>
</dbReference>
<dbReference type="PANTHER" id="PTHR47360">
    <property type="entry name" value="MUREIN DD-ENDOPEPTIDASE MEPS/MUREIN LD-CARBOXYPEPTIDASE"/>
    <property type="match status" value="1"/>
</dbReference>
<dbReference type="InterPro" id="IPR038765">
    <property type="entry name" value="Papain-like_cys_pep_sf"/>
</dbReference>
<dbReference type="GO" id="GO:0008234">
    <property type="term" value="F:cysteine-type peptidase activity"/>
    <property type="evidence" value="ECO:0007669"/>
    <property type="project" value="UniProtKB-KW"/>
</dbReference>
<dbReference type="Proteomes" id="UP001060919">
    <property type="component" value="Chromosome"/>
</dbReference>
<dbReference type="Gene3D" id="3.90.1720.10">
    <property type="entry name" value="endopeptidase domain like (from Nostoc punctiforme)"/>
    <property type="match status" value="1"/>
</dbReference>
<gene>
    <name evidence="8" type="ORF">AsAng_0042610</name>
</gene>
<dbReference type="InterPro" id="IPR052062">
    <property type="entry name" value="Murein_DD/LD_carboxypeptidase"/>
</dbReference>
<dbReference type="GO" id="GO:0006508">
    <property type="term" value="P:proteolysis"/>
    <property type="evidence" value="ECO:0007669"/>
    <property type="project" value="UniProtKB-KW"/>
</dbReference>
<keyword evidence="4" id="KW-0378">Hydrolase</keyword>
<keyword evidence="5" id="KW-0788">Thiol protease</keyword>
<evidence type="ECO:0000313" key="8">
    <source>
        <dbReference type="EMBL" id="BDS13522.1"/>
    </source>
</evidence>
<proteinExistence type="inferred from homology"/>
<keyword evidence="9" id="KW-1185">Reference proteome</keyword>
<dbReference type="AlphaFoldDB" id="A0A915YIA4"/>
<feature type="domain" description="NlpC/P60" evidence="7">
    <location>
        <begin position="90"/>
        <end position="198"/>
    </location>
</feature>
<dbReference type="KEGG" id="aup:AsAng_0042610"/>
<evidence type="ECO:0000256" key="1">
    <source>
        <dbReference type="ARBA" id="ARBA00007074"/>
    </source>
</evidence>
<dbReference type="EMBL" id="AP026867">
    <property type="protein sequence ID" value="BDS13522.1"/>
    <property type="molecule type" value="Genomic_DNA"/>
</dbReference>
<dbReference type="Pfam" id="PF00877">
    <property type="entry name" value="NLPC_P60"/>
    <property type="match status" value="1"/>
</dbReference>
<evidence type="ECO:0000256" key="5">
    <source>
        <dbReference type="ARBA" id="ARBA00022807"/>
    </source>
</evidence>
<evidence type="ECO:0000313" key="9">
    <source>
        <dbReference type="Proteomes" id="UP001060919"/>
    </source>
</evidence>